<evidence type="ECO:0000259" key="2">
    <source>
        <dbReference type="Pfam" id="PF17425"/>
    </source>
</evidence>
<dbReference type="RefSeq" id="WP_152157364.1">
    <property type="nucleotide sequence ID" value="NZ_WEHX01000002.1"/>
</dbReference>
<dbReference type="Pfam" id="PF05935">
    <property type="entry name" value="Arylsulfotrans"/>
    <property type="match status" value="1"/>
</dbReference>
<dbReference type="OrthoDB" id="9146651at2"/>
<comment type="caution">
    <text evidence="3">The sequence shown here is derived from an EMBL/GenBank/DDBJ whole genome shotgun (WGS) entry which is preliminary data.</text>
</comment>
<sequence>MTRNELCRIACAVSAAFLIAAPSAVLAVGGPSGTQVNFQRQGELGEVVVNPYDIAPLTAVIRNGGEVLLKAHVRIVPKKGGAEIAYDVGPTALRTYGGIPVFGLYPEYLNEIEVKWTKKTIEGPVEKTETYRIWTPPVYLDPSWTHGRPVKTFDSKIVTPAAKGFGDRLYLINNLLPESPKGSRAVWNNPTGGALQWNNYPQNAIVDTKGEVRWYMQPSAIYDPRSLNKAGIMMGFHQNEDGALTWGYGQRYVKYDLMGREIFNRVLPDGYADFSHAMAPAPDGHYFLRVSSADLKRADGTHVHTVRDVIAEVDAAGRVVDDWRLFEILDPNRSIVIKSIDQGAVCLNVDLEQSGKTLSAEQLARLEAKHAFGDIAGTGAGRNWAHVNSVDYDKADDSIIISSRHQSAVIKIGRDKEVKWILGAPNGWNGKLREKVLTPVDKDGKPIPCRIGKCEGDFDWTWTQHTGWKVDELSEPGVSVVTVFDNGDGRAFKQPENPKEKYSRAVMYRIDEKKGTVEQIWEYGKNRGHELYSAITSSVEYEADKDSLLVYWASIGVQDKTGVNPVLTEFRRGGKDPVFEMQIRGSMGYRALAIDLGKAFKE</sequence>
<dbReference type="GO" id="GO:0004062">
    <property type="term" value="F:aryl sulfotransferase activity"/>
    <property type="evidence" value="ECO:0007669"/>
    <property type="project" value="InterPro"/>
</dbReference>
<feature type="signal peptide" evidence="1">
    <location>
        <begin position="1"/>
        <end position="27"/>
    </location>
</feature>
<dbReference type="Gene3D" id="2.60.40.3100">
    <property type="entry name" value="Arylsulphate sulphotransferase monomer, N-terminal domain"/>
    <property type="match status" value="1"/>
</dbReference>
<feature type="chain" id="PRO_5026007551" evidence="1">
    <location>
        <begin position="28"/>
        <end position="602"/>
    </location>
</feature>
<dbReference type="PANTHER" id="PTHR35340:SF10">
    <property type="entry name" value="CYTOPLASMIC PROTEIN"/>
    <property type="match status" value="1"/>
</dbReference>
<organism evidence="3 4">
    <name type="scientific">Sutterella seckii</name>
    <dbReference type="NCBI Taxonomy" id="1944635"/>
    <lineage>
        <taxon>Bacteria</taxon>
        <taxon>Pseudomonadati</taxon>
        <taxon>Pseudomonadota</taxon>
        <taxon>Betaproteobacteria</taxon>
        <taxon>Burkholderiales</taxon>
        <taxon>Sutterellaceae</taxon>
        <taxon>Sutterella</taxon>
    </lineage>
</organism>
<reference evidence="3 4" key="1">
    <citation type="submission" date="2019-10" db="EMBL/GenBank/DDBJ databases">
        <title>Genome diversity of Sutterella seckii.</title>
        <authorList>
            <person name="Chaplin A.V."/>
            <person name="Sokolova S.R."/>
            <person name="Mosin K.A."/>
            <person name="Ivanova E.L."/>
            <person name="Kochetkova T.O."/>
            <person name="Goltsov A.Y."/>
            <person name="Trofimov D.Y."/>
            <person name="Efimov B.A."/>
        </authorList>
    </citation>
    <scope>NUCLEOTIDE SEQUENCE [LARGE SCALE GENOMIC DNA]</scope>
    <source>
        <strain evidence="3 4">ASD393</strain>
    </source>
</reference>
<gene>
    <name evidence="3" type="ORF">GBM95_00905</name>
</gene>
<evidence type="ECO:0000256" key="1">
    <source>
        <dbReference type="SAM" id="SignalP"/>
    </source>
</evidence>
<protein>
    <submittedName>
        <fullName evidence="3">Aryl-sulfate sulfotransferase</fullName>
    </submittedName>
</protein>
<dbReference type="PANTHER" id="PTHR35340">
    <property type="entry name" value="PQQ ENZYME REPEAT PROTEIN-RELATED"/>
    <property type="match status" value="1"/>
</dbReference>
<dbReference type="Pfam" id="PF17425">
    <property type="entry name" value="Arylsulfotran_N"/>
    <property type="match status" value="1"/>
</dbReference>
<dbReference type="InterPro" id="IPR053143">
    <property type="entry name" value="Arylsulfate_ST"/>
</dbReference>
<dbReference type="Proteomes" id="UP000430564">
    <property type="component" value="Unassembled WGS sequence"/>
</dbReference>
<name>A0A6I1F4V3_9BURK</name>
<keyword evidence="3" id="KW-0808">Transferase</keyword>
<feature type="domain" description="Arylsulfotransferase N-terminal" evidence="2">
    <location>
        <begin position="47"/>
        <end position="135"/>
    </location>
</feature>
<dbReference type="InterPro" id="IPR035391">
    <property type="entry name" value="Arylsulfotran_N"/>
</dbReference>
<keyword evidence="1" id="KW-0732">Signal</keyword>
<evidence type="ECO:0000313" key="4">
    <source>
        <dbReference type="Proteomes" id="UP000430564"/>
    </source>
</evidence>
<proteinExistence type="predicted"/>
<dbReference type="AlphaFoldDB" id="A0A6I1F4V3"/>
<accession>A0A6I1F4V3</accession>
<dbReference type="InterPro" id="IPR038477">
    <property type="entry name" value="ASST_N_sf"/>
</dbReference>
<dbReference type="InterPro" id="IPR010262">
    <property type="entry name" value="Arylsulfotransferase_bact"/>
</dbReference>
<dbReference type="EMBL" id="WEHX01000002">
    <property type="protein sequence ID" value="KAB7663093.1"/>
    <property type="molecule type" value="Genomic_DNA"/>
</dbReference>
<evidence type="ECO:0000313" key="3">
    <source>
        <dbReference type="EMBL" id="KAB7663093.1"/>
    </source>
</evidence>